<accession>A0ACB9AHR8</accession>
<gene>
    <name evidence="1" type="ORF">L2E82_39155</name>
</gene>
<reference evidence="1 2" key="2">
    <citation type="journal article" date="2022" name="Mol. Ecol. Resour.">
        <title>The genomes of chicory, endive, great burdock and yacon provide insights into Asteraceae paleo-polyploidization history and plant inulin production.</title>
        <authorList>
            <person name="Fan W."/>
            <person name="Wang S."/>
            <person name="Wang H."/>
            <person name="Wang A."/>
            <person name="Jiang F."/>
            <person name="Liu H."/>
            <person name="Zhao H."/>
            <person name="Xu D."/>
            <person name="Zhang Y."/>
        </authorList>
    </citation>
    <scope>NUCLEOTIDE SEQUENCE [LARGE SCALE GENOMIC DNA]</scope>
    <source>
        <strain evidence="2">cv. Punajuju</strain>
        <tissue evidence="1">Leaves</tissue>
    </source>
</reference>
<dbReference type="EMBL" id="CM042015">
    <property type="protein sequence ID" value="KAI3709393.1"/>
    <property type="molecule type" value="Genomic_DNA"/>
</dbReference>
<proteinExistence type="predicted"/>
<name>A0ACB9AHR8_CICIN</name>
<dbReference type="Proteomes" id="UP001055811">
    <property type="component" value="Linkage Group LG07"/>
</dbReference>
<evidence type="ECO:0000313" key="1">
    <source>
        <dbReference type="EMBL" id="KAI3709393.1"/>
    </source>
</evidence>
<reference evidence="2" key="1">
    <citation type="journal article" date="2022" name="Mol. Ecol. Resour.">
        <title>The genomes of chicory, endive, great burdock and yacon provide insights into Asteraceae palaeo-polyploidization history and plant inulin production.</title>
        <authorList>
            <person name="Fan W."/>
            <person name="Wang S."/>
            <person name="Wang H."/>
            <person name="Wang A."/>
            <person name="Jiang F."/>
            <person name="Liu H."/>
            <person name="Zhao H."/>
            <person name="Xu D."/>
            <person name="Zhang Y."/>
        </authorList>
    </citation>
    <scope>NUCLEOTIDE SEQUENCE [LARGE SCALE GENOMIC DNA]</scope>
    <source>
        <strain evidence="2">cv. Punajuju</strain>
    </source>
</reference>
<keyword evidence="2" id="KW-1185">Reference proteome</keyword>
<sequence>MAEVVVSLQALVELQTRFENSTEPSGIAGFTWKIHKYLVPTTNQNADITLIGHSKGKMPHQHDEPMVTRLKCFTDYELEQAIKKFGTREYLHRESYKGVYKGWIDKTICSGSEVGTGLMLVIKKIELHKSVTLLDLEVLTEFSHPNLEKLIGYCLKDECLFLVYEFLPKGNFKYLLESGSVEQLPLVEKVKIAVGIARGIVFLHNTQEKVCGYPLYRNNILLDKDFTAKLSEYDVTKLVDGGYPKSMQDLNDLEIVGPFQPITNLLGFTVVLAELLTGQLITKLHEFEEIGCLHIHDGNMSLVDIACKCFNICNEEDSESRMLRILERYHVKTINNNNNKEQYWEEIPKNHPCLNLSLHE</sequence>
<organism evidence="1 2">
    <name type="scientific">Cichorium intybus</name>
    <name type="common">Chicory</name>
    <dbReference type="NCBI Taxonomy" id="13427"/>
    <lineage>
        <taxon>Eukaryota</taxon>
        <taxon>Viridiplantae</taxon>
        <taxon>Streptophyta</taxon>
        <taxon>Embryophyta</taxon>
        <taxon>Tracheophyta</taxon>
        <taxon>Spermatophyta</taxon>
        <taxon>Magnoliopsida</taxon>
        <taxon>eudicotyledons</taxon>
        <taxon>Gunneridae</taxon>
        <taxon>Pentapetalae</taxon>
        <taxon>asterids</taxon>
        <taxon>campanulids</taxon>
        <taxon>Asterales</taxon>
        <taxon>Asteraceae</taxon>
        <taxon>Cichorioideae</taxon>
        <taxon>Cichorieae</taxon>
        <taxon>Cichoriinae</taxon>
        <taxon>Cichorium</taxon>
    </lineage>
</organism>
<evidence type="ECO:0000313" key="2">
    <source>
        <dbReference type="Proteomes" id="UP001055811"/>
    </source>
</evidence>
<comment type="caution">
    <text evidence="1">The sequence shown here is derived from an EMBL/GenBank/DDBJ whole genome shotgun (WGS) entry which is preliminary data.</text>
</comment>
<protein>
    <submittedName>
        <fullName evidence="1">Uncharacterized protein</fullName>
    </submittedName>
</protein>